<dbReference type="KEGG" id="dpx:DAPPUDRAFT_233979"/>
<dbReference type="InParanoid" id="E9FW98"/>
<sequence length="85" mass="9599">MPTANRKKEPLECDLCLPYRLGQTENGRKANKQQALEQIRFYQSTQVAHPKSPMNLKLESNYVIVPNTGLCLQMLGPYSSYAALV</sequence>
<reference evidence="1 2" key="1">
    <citation type="journal article" date="2011" name="Science">
        <title>The ecoresponsive genome of Daphnia pulex.</title>
        <authorList>
            <person name="Colbourne J.K."/>
            <person name="Pfrender M.E."/>
            <person name="Gilbert D."/>
            <person name="Thomas W.K."/>
            <person name="Tucker A."/>
            <person name="Oakley T.H."/>
            <person name="Tokishita S."/>
            <person name="Aerts A."/>
            <person name="Arnold G.J."/>
            <person name="Basu M.K."/>
            <person name="Bauer D.J."/>
            <person name="Caceres C.E."/>
            <person name="Carmel L."/>
            <person name="Casola C."/>
            <person name="Choi J.H."/>
            <person name="Detter J.C."/>
            <person name="Dong Q."/>
            <person name="Dusheyko S."/>
            <person name="Eads B.D."/>
            <person name="Frohlich T."/>
            <person name="Geiler-Samerotte K.A."/>
            <person name="Gerlach D."/>
            <person name="Hatcher P."/>
            <person name="Jogdeo S."/>
            <person name="Krijgsveld J."/>
            <person name="Kriventseva E.V."/>
            <person name="Kultz D."/>
            <person name="Laforsch C."/>
            <person name="Lindquist E."/>
            <person name="Lopez J."/>
            <person name="Manak J.R."/>
            <person name="Muller J."/>
            <person name="Pangilinan J."/>
            <person name="Patwardhan R.P."/>
            <person name="Pitluck S."/>
            <person name="Pritham E.J."/>
            <person name="Rechtsteiner A."/>
            <person name="Rho M."/>
            <person name="Rogozin I.B."/>
            <person name="Sakarya O."/>
            <person name="Salamov A."/>
            <person name="Schaack S."/>
            <person name="Shapiro H."/>
            <person name="Shiga Y."/>
            <person name="Skalitzky C."/>
            <person name="Smith Z."/>
            <person name="Souvorov A."/>
            <person name="Sung W."/>
            <person name="Tang Z."/>
            <person name="Tsuchiya D."/>
            <person name="Tu H."/>
            <person name="Vos H."/>
            <person name="Wang M."/>
            <person name="Wolf Y.I."/>
            <person name="Yamagata H."/>
            <person name="Yamada T."/>
            <person name="Ye Y."/>
            <person name="Shaw J.R."/>
            <person name="Andrews J."/>
            <person name="Crease T.J."/>
            <person name="Tang H."/>
            <person name="Lucas S.M."/>
            <person name="Robertson H.M."/>
            <person name="Bork P."/>
            <person name="Koonin E.V."/>
            <person name="Zdobnov E.M."/>
            <person name="Grigoriev I.V."/>
            <person name="Lynch M."/>
            <person name="Boore J.L."/>
        </authorList>
    </citation>
    <scope>NUCLEOTIDE SEQUENCE [LARGE SCALE GENOMIC DNA]</scope>
</reference>
<protein>
    <submittedName>
        <fullName evidence="1">Uncharacterized protein</fullName>
    </submittedName>
</protein>
<evidence type="ECO:0000313" key="2">
    <source>
        <dbReference type="Proteomes" id="UP000000305"/>
    </source>
</evidence>
<organism evidence="1 2">
    <name type="scientific">Daphnia pulex</name>
    <name type="common">Water flea</name>
    <dbReference type="NCBI Taxonomy" id="6669"/>
    <lineage>
        <taxon>Eukaryota</taxon>
        <taxon>Metazoa</taxon>
        <taxon>Ecdysozoa</taxon>
        <taxon>Arthropoda</taxon>
        <taxon>Crustacea</taxon>
        <taxon>Branchiopoda</taxon>
        <taxon>Diplostraca</taxon>
        <taxon>Cladocera</taxon>
        <taxon>Anomopoda</taxon>
        <taxon>Daphniidae</taxon>
        <taxon>Daphnia</taxon>
    </lineage>
</organism>
<evidence type="ECO:0000313" key="1">
    <source>
        <dbReference type="EMBL" id="EFX88962.1"/>
    </source>
</evidence>
<dbReference type="HOGENOM" id="CLU_2514953_0_0_1"/>
<keyword evidence="2" id="KW-1185">Reference proteome</keyword>
<name>E9FW98_DAPPU</name>
<proteinExistence type="predicted"/>
<gene>
    <name evidence="1" type="ORF">DAPPUDRAFT_233979</name>
</gene>
<dbReference type="AlphaFoldDB" id="E9FW98"/>
<accession>E9FW98</accession>
<dbReference type="Proteomes" id="UP000000305">
    <property type="component" value="Unassembled WGS sequence"/>
</dbReference>
<dbReference type="EMBL" id="GL732525">
    <property type="protein sequence ID" value="EFX88962.1"/>
    <property type="molecule type" value="Genomic_DNA"/>
</dbReference>